<dbReference type="InterPro" id="IPR013766">
    <property type="entry name" value="Thioredoxin_domain"/>
</dbReference>
<protein>
    <recommendedName>
        <fullName evidence="4">Glutathione-dependent peroxiredoxin</fullName>
        <ecNumber evidence="4">1.11.1.27</ecNumber>
    </recommendedName>
</protein>
<dbReference type="InterPro" id="IPR037944">
    <property type="entry name" value="PRX5-like"/>
</dbReference>
<evidence type="ECO:0000313" key="6">
    <source>
        <dbReference type="EMBL" id="GLK63134.1"/>
    </source>
</evidence>
<keyword evidence="7" id="KW-1185">Reference proteome</keyword>
<dbReference type="PROSITE" id="PS51352">
    <property type="entry name" value="THIOREDOXIN_2"/>
    <property type="match status" value="1"/>
</dbReference>
<dbReference type="AlphaFoldDB" id="A0AAD3RT12"/>
<keyword evidence="1 4" id="KW-0575">Peroxidase</keyword>
<dbReference type="GO" id="GO:0042744">
    <property type="term" value="P:hydrogen peroxide catabolic process"/>
    <property type="evidence" value="ECO:0007669"/>
    <property type="project" value="TreeGrafter"/>
</dbReference>
<comment type="caution">
    <text evidence="6">The sequence shown here is derived from an EMBL/GenBank/DDBJ whole genome shotgun (WGS) entry which is preliminary data.</text>
</comment>
<dbReference type="EC" id="1.11.1.27" evidence="4"/>
<evidence type="ECO:0000256" key="4">
    <source>
        <dbReference type="RuleBase" id="RU366011"/>
    </source>
</evidence>
<reference evidence="6" key="2">
    <citation type="submission" date="2023-01" db="EMBL/GenBank/DDBJ databases">
        <authorList>
            <person name="Sun Q."/>
            <person name="Evtushenko L."/>
        </authorList>
    </citation>
    <scope>NUCLEOTIDE SEQUENCE</scope>
    <source>
        <strain evidence="6">VKM B-2222</strain>
    </source>
</reference>
<dbReference type="SUPFAM" id="SSF52833">
    <property type="entry name" value="Thioredoxin-like"/>
    <property type="match status" value="1"/>
</dbReference>
<keyword evidence="4" id="KW-0049">Antioxidant</keyword>
<comment type="similarity">
    <text evidence="4">Belongs to the peroxiredoxin family. Prx5 subfamily.</text>
</comment>
<feature type="active site" description="Cysteine sulfenic acid (-SOH) intermediate" evidence="3">
    <location>
        <position position="48"/>
    </location>
</feature>
<keyword evidence="4" id="KW-0676">Redox-active center</keyword>
<dbReference type="CDD" id="cd03013">
    <property type="entry name" value="PRX5_like"/>
    <property type="match status" value="1"/>
</dbReference>
<comment type="catalytic activity">
    <reaction evidence="4">
        <text>a hydroperoxide + 2 glutathione = an alcohol + glutathione disulfide + H2O</text>
        <dbReference type="Rhea" id="RHEA:62632"/>
        <dbReference type="ChEBI" id="CHEBI:15377"/>
        <dbReference type="ChEBI" id="CHEBI:30879"/>
        <dbReference type="ChEBI" id="CHEBI:35924"/>
        <dbReference type="ChEBI" id="CHEBI:57925"/>
        <dbReference type="ChEBI" id="CHEBI:58297"/>
        <dbReference type="EC" id="1.11.1.27"/>
    </reaction>
</comment>
<reference evidence="6" key="1">
    <citation type="journal article" date="2014" name="Int. J. Syst. Evol. Microbiol.">
        <title>Complete genome sequence of Corynebacterium casei LMG S-19264T (=DSM 44701T), isolated from a smear-ripened cheese.</title>
        <authorList>
            <consortium name="US DOE Joint Genome Institute (JGI-PGF)"/>
            <person name="Walter F."/>
            <person name="Albersmeier A."/>
            <person name="Kalinowski J."/>
            <person name="Ruckert C."/>
        </authorList>
    </citation>
    <scope>NUCLEOTIDE SEQUENCE</scope>
    <source>
        <strain evidence="6">VKM B-2222</strain>
    </source>
</reference>
<organism evidence="6 7">
    <name type="scientific">Paracoccus kondratievae</name>
    <dbReference type="NCBI Taxonomy" id="135740"/>
    <lineage>
        <taxon>Bacteria</taxon>
        <taxon>Pseudomonadati</taxon>
        <taxon>Pseudomonadota</taxon>
        <taxon>Alphaproteobacteria</taxon>
        <taxon>Rhodobacterales</taxon>
        <taxon>Paracoccaceae</taxon>
        <taxon>Paracoccus</taxon>
    </lineage>
</organism>
<dbReference type="GO" id="GO:0045454">
    <property type="term" value="P:cell redox homeostasis"/>
    <property type="evidence" value="ECO:0007669"/>
    <property type="project" value="TreeGrafter"/>
</dbReference>
<keyword evidence="2 4" id="KW-0560">Oxidoreductase</keyword>
<dbReference type="GO" id="GO:0005737">
    <property type="term" value="C:cytoplasm"/>
    <property type="evidence" value="ECO:0007669"/>
    <property type="project" value="TreeGrafter"/>
</dbReference>
<dbReference type="Gene3D" id="3.40.30.10">
    <property type="entry name" value="Glutaredoxin"/>
    <property type="match status" value="1"/>
</dbReference>
<gene>
    <name evidence="6" type="ORF">GCM10017635_06030</name>
</gene>
<proteinExistence type="inferred from homology"/>
<evidence type="ECO:0000259" key="5">
    <source>
        <dbReference type="PROSITE" id="PS51352"/>
    </source>
</evidence>
<sequence length="160" mass="16682">MSIAKGDKLPEGKLLKLGANGPEEVAVADLARGHVAIFAVPGAYTPTCTNAHMPSFVKNADKFREKGVSRMICITVNDPFVAGKWAADTGATDAGIEVLADGDGSFTKALGMNIEAPGWVNGRSKRYAMLVNDGSVEELQVEEAPSACTISSGDSLLSLI</sequence>
<feature type="domain" description="Thioredoxin" evidence="5">
    <location>
        <begin position="3"/>
        <end position="160"/>
    </location>
</feature>
<evidence type="ECO:0000256" key="2">
    <source>
        <dbReference type="ARBA" id="ARBA00023002"/>
    </source>
</evidence>
<evidence type="ECO:0000256" key="3">
    <source>
        <dbReference type="PIRSR" id="PIRSR637944-1"/>
    </source>
</evidence>
<comment type="function">
    <text evidence="4">Thiol-specific peroxidase that catalyzes the reduction of hydrogen peroxide and organic hydroperoxides to water and alcohols, respectively. Plays a role in cell protection against oxidative stress by detoxifying peroxides.</text>
</comment>
<dbReference type="Proteomes" id="UP001143349">
    <property type="component" value="Unassembled WGS sequence"/>
</dbReference>
<accession>A0AAD3RT12</accession>
<evidence type="ECO:0000313" key="7">
    <source>
        <dbReference type="Proteomes" id="UP001143349"/>
    </source>
</evidence>
<dbReference type="InterPro" id="IPR036249">
    <property type="entry name" value="Thioredoxin-like_sf"/>
</dbReference>
<dbReference type="EMBL" id="BSFH01000014">
    <property type="protein sequence ID" value="GLK63134.1"/>
    <property type="molecule type" value="Genomic_DNA"/>
</dbReference>
<dbReference type="GO" id="GO:0034599">
    <property type="term" value="P:cellular response to oxidative stress"/>
    <property type="evidence" value="ECO:0007669"/>
    <property type="project" value="InterPro"/>
</dbReference>
<dbReference type="PANTHER" id="PTHR10430:SF16">
    <property type="entry name" value="PEROXIREDOXIN-5, MITOCHONDRIAL"/>
    <property type="match status" value="1"/>
</dbReference>
<evidence type="ECO:0000256" key="1">
    <source>
        <dbReference type="ARBA" id="ARBA00022559"/>
    </source>
</evidence>
<dbReference type="RefSeq" id="WP_152367233.1">
    <property type="nucleotide sequence ID" value="NZ_BSFH01000014.1"/>
</dbReference>
<dbReference type="PANTHER" id="PTHR10430">
    <property type="entry name" value="PEROXIREDOXIN"/>
    <property type="match status" value="1"/>
</dbReference>
<name>A0AAD3RT12_9RHOB</name>
<dbReference type="GO" id="GO:0008379">
    <property type="term" value="F:thioredoxin peroxidase activity"/>
    <property type="evidence" value="ECO:0007669"/>
    <property type="project" value="InterPro"/>
</dbReference>
<dbReference type="InterPro" id="IPR013740">
    <property type="entry name" value="Redoxin"/>
</dbReference>
<dbReference type="Pfam" id="PF08534">
    <property type="entry name" value="Redoxin"/>
    <property type="match status" value="1"/>
</dbReference>